<sequence length="168" mass="17472">MSIHVSPPYRRAVRHNLDVPVVLPQVNVIVDEHGGLSVQVDAEPHRAGENLQRADLQRVVTNIAADLGSAVRVDVREHDGTVFTDIITPPTNPSAAAEKQSAPTSPAGVLTRVGFAPHQPVAVAVVVAHQAADDSGTVRLALPPSLVATYGDKIVVVPETAATAEGAA</sequence>
<keyword evidence="3" id="KW-1185">Reference proteome</keyword>
<evidence type="ECO:0000313" key="2">
    <source>
        <dbReference type="EMBL" id="NYI38194.1"/>
    </source>
</evidence>
<proteinExistence type="predicted"/>
<gene>
    <name evidence="2" type="ORF">BJ975_001569</name>
    <name evidence="1" type="ORF">IDH50_11210</name>
</gene>
<evidence type="ECO:0000313" key="4">
    <source>
        <dbReference type="Proteomes" id="UP000659061"/>
    </source>
</evidence>
<reference evidence="2 3" key="1">
    <citation type="submission" date="2020-07" db="EMBL/GenBank/DDBJ databases">
        <title>Sequencing the genomes of 1000 actinobacteria strains.</title>
        <authorList>
            <person name="Klenk H.-P."/>
        </authorList>
    </citation>
    <scope>NUCLEOTIDE SEQUENCE [LARGE SCALE GENOMIC DNA]</scope>
    <source>
        <strain evidence="2 3">DSM 19087</strain>
    </source>
</reference>
<organism evidence="1 4">
    <name type="scientific">Aeromicrobium tamlense</name>
    <dbReference type="NCBI Taxonomy" id="375541"/>
    <lineage>
        <taxon>Bacteria</taxon>
        <taxon>Bacillati</taxon>
        <taxon>Actinomycetota</taxon>
        <taxon>Actinomycetes</taxon>
        <taxon>Propionibacteriales</taxon>
        <taxon>Nocardioidaceae</taxon>
        <taxon>Aeromicrobium</taxon>
    </lineage>
</organism>
<evidence type="ECO:0000313" key="3">
    <source>
        <dbReference type="Proteomes" id="UP000587211"/>
    </source>
</evidence>
<dbReference type="EMBL" id="JACWMT010000002">
    <property type="protein sequence ID" value="MBD1270802.1"/>
    <property type="molecule type" value="Genomic_DNA"/>
</dbReference>
<dbReference type="RefSeq" id="WP_179424671.1">
    <property type="nucleotide sequence ID" value="NZ_BAAAMP010000001.1"/>
</dbReference>
<dbReference type="EMBL" id="JACBZN010000001">
    <property type="protein sequence ID" value="NYI38194.1"/>
    <property type="molecule type" value="Genomic_DNA"/>
</dbReference>
<evidence type="ECO:0000313" key="1">
    <source>
        <dbReference type="EMBL" id="MBD1270802.1"/>
    </source>
</evidence>
<dbReference type="Proteomes" id="UP000587211">
    <property type="component" value="Unassembled WGS sequence"/>
</dbReference>
<comment type="caution">
    <text evidence="1">The sequence shown here is derived from an EMBL/GenBank/DDBJ whole genome shotgun (WGS) entry which is preliminary data.</text>
</comment>
<accession>A0A8I0KJ75</accession>
<reference evidence="1" key="2">
    <citation type="submission" date="2020-09" db="EMBL/GenBank/DDBJ databases">
        <title>Novel species in genus Aeromicrobium.</title>
        <authorList>
            <person name="Zhang G."/>
        </authorList>
    </citation>
    <scope>NUCLEOTIDE SEQUENCE</scope>
    <source>
        <strain evidence="1">SSW1-57</strain>
    </source>
</reference>
<dbReference type="Proteomes" id="UP000659061">
    <property type="component" value="Unassembled WGS sequence"/>
</dbReference>
<protein>
    <submittedName>
        <fullName evidence="1">Uncharacterized protein</fullName>
    </submittedName>
</protein>
<dbReference type="AlphaFoldDB" id="A0A8I0KJ75"/>
<name>A0A8I0KJ75_9ACTN</name>